<dbReference type="AlphaFoldDB" id="A0A315ZMZ6"/>
<dbReference type="RefSeq" id="WP_109714700.1">
    <property type="nucleotide sequence ID" value="NZ_QGDS01000026.1"/>
</dbReference>
<proteinExistence type="predicted"/>
<protein>
    <submittedName>
        <fullName evidence="1">Uncharacterized protein</fullName>
    </submittedName>
</protein>
<dbReference type="EMBL" id="UHJJ01000026">
    <property type="protein sequence ID" value="SUQ16302.1"/>
    <property type="molecule type" value="Genomic_DNA"/>
</dbReference>
<evidence type="ECO:0000313" key="1">
    <source>
        <dbReference type="EMBL" id="SUQ16302.1"/>
    </source>
</evidence>
<keyword evidence="2" id="KW-1185">Reference proteome</keyword>
<sequence length="92" mass="10215">MNQKDYINVGLNGEAPLKVILRGSIENISSGKIGVVSLVFASMDKTAAERKIYELTDVDKDSYYMVYSVPVDTDLTTLKHYPSLAITKEDLI</sequence>
<reference evidence="2" key="1">
    <citation type="submission" date="2017-07" db="EMBL/GenBank/DDBJ databases">
        <authorList>
            <person name="Varghese N."/>
            <person name="Submissions S."/>
        </authorList>
    </citation>
    <scope>NUCLEOTIDE SEQUENCE [LARGE SCALE GENOMIC DNA]</scope>
    <source>
        <strain evidence="2">NLAE-zl-C134</strain>
    </source>
</reference>
<dbReference type="Proteomes" id="UP000254051">
    <property type="component" value="Unassembled WGS sequence"/>
</dbReference>
<gene>
    <name evidence="1" type="ORF">SAMN05216529_12611</name>
</gene>
<accession>A0A315ZMZ6</accession>
<evidence type="ECO:0000313" key="2">
    <source>
        <dbReference type="Proteomes" id="UP000254051"/>
    </source>
</evidence>
<name>A0A315ZMZ6_9FIRM</name>
<organism evidence="1 2">
    <name type="scientific">Faecalicatena contorta</name>
    <dbReference type="NCBI Taxonomy" id="39482"/>
    <lineage>
        <taxon>Bacteria</taxon>
        <taxon>Bacillati</taxon>
        <taxon>Bacillota</taxon>
        <taxon>Clostridia</taxon>
        <taxon>Lachnospirales</taxon>
        <taxon>Lachnospiraceae</taxon>
        <taxon>Faecalicatena</taxon>
    </lineage>
</organism>
<dbReference type="OrthoDB" id="9803145at2"/>